<keyword evidence="2" id="KW-0812">Transmembrane</keyword>
<gene>
    <name evidence="8" type="ORF">CSKR_100580</name>
</gene>
<evidence type="ECO:0000256" key="5">
    <source>
        <dbReference type="ARBA" id="ARBA00023034"/>
    </source>
</evidence>
<dbReference type="GO" id="GO:0035269">
    <property type="term" value="P:protein O-linked glycosylation via mannose"/>
    <property type="evidence" value="ECO:0007669"/>
    <property type="project" value="TreeGrafter"/>
</dbReference>
<sequence>MIPLANFGKPYFGKGNLHFGFLYKTCRRILPVVITISLMILLYRTRMGERIEHLTTAPQLTEHDEIHIAVTLHGMNAIYNFRSMLKSLLYFRGTHNGGTYNCLLRKTSVTQCPKINRVTASPLVVHVILDESTKLGYEDHIKSWADDHVQLIEYEAEKHLRVLKLIPNTHPAGVWGLLKLEIPSLLPETVSKVIVVDCDTLWNADVQELWLQFNTFTENQSLSFAREQSADVGDCDTGLRSDRPEAGVNGGVALMNLENLRESGWWQLWRSTVAKILLAEPTLKEGEQTVYNAIRNYAPFLFGELPCEWNIQLWDQKAHECCPVIWPDLNQRHKMQCKLGGSLSAAYPNGLTEAKIIHYNSAQKPDSRAHPPARNPKLSVPTRPLLGLCQLYSSVSLCPSSKYVIEQWKTTKHFKSVPGWSSKKFHLKISHMQLDYSDKKPKVPTTRIPKDYRIFRQQ</sequence>
<keyword evidence="6" id="KW-0472">Membrane</keyword>
<dbReference type="InParanoid" id="A0A3R7FIA8"/>
<evidence type="ECO:0000256" key="7">
    <source>
        <dbReference type="ARBA" id="ARBA00023180"/>
    </source>
</evidence>
<evidence type="ECO:0000313" key="8">
    <source>
        <dbReference type="EMBL" id="KAG5449785.1"/>
    </source>
</evidence>
<dbReference type="AlphaFoldDB" id="A0A3R7FIA8"/>
<dbReference type="GO" id="GO:0042285">
    <property type="term" value="F:xylosyltransferase activity"/>
    <property type="evidence" value="ECO:0007669"/>
    <property type="project" value="TreeGrafter"/>
</dbReference>
<dbReference type="Proteomes" id="UP000286415">
    <property type="component" value="Unassembled WGS sequence"/>
</dbReference>
<keyword evidence="5" id="KW-0333">Golgi apparatus</keyword>
<evidence type="ECO:0000256" key="1">
    <source>
        <dbReference type="ARBA" id="ARBA00004323"/>
    </source>
</evidence>
<dbReference type="InterPro" id="IPR051292">
    <property type="entry name" value="Xyl/GlcA_transferase"/>
</dbReference>
<comment type="caution">
    <text evidence="8">The sequence shown here is derived from an EMBL/GenBank/DDBJ whole genome shotgun (WGS) entry which is preliminary data.</text>
</comment>
<dbReference type="Gene3D" id="3.90.550.10">
    <property type="entry name" value="Spore Coat Polysaccharide Biosynthesis Protein SpsA, Chain A"/>
    <property type="match status" value="1"/>
</dbReference>
<evidence type="ECO:0000256" key="3">
    <source>
        <dbReference type="ARBA" id="ARBA00022968"/>
    </source>
</evidence>
<keyword evidence="7" id="KW-0325">Glycoprotein</keyword>
<dbReference type="InterPro" id="IPR029044">
    <property type="entry name" value="Nucleotide-diphossugar_trans"/>
</dbReference>
<dbReference type="Pfam" id="PF01501">
    <property type="entry name" value="Glyco_transf_8"/>
    <property type="match status" value="1"/>
</dbReference>
<evidence type="ECO:0000256" key="6">
    <source>
        <dbReference type="ARBA" id="ARBA00023136"/>
    </source>
</evidence>
<proteinExistence type="predicted"/>
<protein>
    <submittedName>
        <fullName evidence="8">LARGE xylosyl- and glucuronyltransferase 2</fullName>
    </submittedName>
</protein>
<reference evidence="8 9" key="2">
    <citation type="journal article" date="2021" name="Genomics">
        <title>High-quality reference genome for Clonorchis sinensis.</title>
        <authorList>
            <person name="Young N.D."/>
            <person name="Stroehlein A.J."/>
            <person name="Kinkar L."/>
            <person name="Wang T."/>
            <person name="Sohn W.M."/>
            <person name="Chang B.C.H."/>
            <person name="Kaur P."/>
            <person name="Weisz D."/>
            <person name="Dudchenko O."/>
            <person name="Aiden E.L."/>
            <person name="Korhonen P.K."/>
            <person name="Gasser R.B."/>
        </authorList>
    </citation>
    <scope>NUCLEOTIDE SEQUENCE [LARGE SCALE GENOMIC DNA]</scope>
    <source>
        <strain evidence="8">Cs-k2</strain>
    </source>
</reference>
<evidence type="ECO:0000256" key="2">
    <source>
        <dbReference type="ARBA" id="ARBA00022692"/>
    </source>
</evidence>
<dbReference type="EMBL" id="NIRI02000042">
    <property type="protein sequence ID" value="KAG5449785.1"/>
    <property type="molecule type" value="Genomic_DNA"/>
</dbReference>
<dbReference type="PANTHER" id="PTHR12270:SF25">
    <property type="entry name" value="GLYCOSYLTRANSFERASE-LIKE PROTEIN LARGE"/>
    <property type="match status" value="1"/>
</dbReference>
<dbReference type="FunCoup" id="A0A3R7FIA8">
    <property type="interactions" value="267"/>
</dbReference>
<dbReference type="SUPFAM" id="SSF53448">
    <property type="entry name" value="Nucleotide-diphospho-sugar transferases"/>
    <property type="match status" value="1"/>
</dbReference>
<dbReference type="STRING" id="79923.A0A3R7FIA8"/>
<name>A0A3R7FIA8_CLOSI</name>
<evidence type="ECO:0000313" key="9">
    <source>
        <dbReference type="Proteomes" id="UP000286415"/>
    </source>
</evidence>
<keyword evidence="9" id="KW-1185">Reference proteome</keyword>
<dbReference type="PANTHER" id="PTHR12270">
    <property type="entry name" value="GLYCOSYLTRANSFERASE-RELATED"/>
    <property type="match status" value="1"/>
</dbReference>
<dbReference type="GO" id="GO:0000139">
    <property type="term" value="C:Golgi membrane"/>
    <property type="evidence" value="ECO:0007669"/>
    <property type="project" value="UniProtKB-SubCell"/>
</dbReference>
<comment type="subcellular location">
    <subcellularLocation>
        <location evidence="1">Golgi apparatus membrane</location>
        <topology evidence="1">Single-pass type II membrane protein</topology>
    </subcellularLocation>
</comment>
<reference evidence="8 9" key="1">
    <citation type="journal article" date="2018" name="Biotechnol. Adv.">
        <title>Improved genomic resources and new bioinformatic workflow for the carcinogenic parasite Clonorchis sinensis: Biotechnological implications.</title>
        <authorList>
            <person name="Wang D."/>
            <person name="Korhonen P.K."/>
            <person name="Gasser R.B."/>
            <person name="Young N.D."/>
        </authorList>
    </citation>
    <scope>NUCLEOTIDE SEQUENCE [LARGE SCALE GENOMIC DNA]</scope>
    <source>
        <strain evidence="8">Cs-k2</strain>
    </source>
</reference>
<dbReference type="GO" id="GO:0015020">
    <property type="term" value="F:glucuronosyltransferase activity"/>
    <property type="evidence" value="ECO:0007669"/>
    <property type="project" value="TreeGrafter"/>
</dbReference>
<dbReference type="InterPro" id="IPR002495">
    <property type="entry name" value="Glyco_trans_8"/>
</dbReference>
<dbReference type="OrthoDB" id="6238971at2759"/>
<accession>A0A3R7FIA8</accession>
<keyword evidence="4" id="KW-1133">Transmembrane helix</keyword>
<organism evidence="8 9">
    <name type="scientific">Clonorchis sinensis</name>
    <name type="common">Chinese liver fluke</name>
    <dbReference type="NCBI Taxonomy" id="79923"/>
    <lineage>
        <taxon>Eukaryota</taxon>
        <taxon>Metazoa</taxon>
        <taxon>Spiralia</taxon>
        <taxon>Lophotrochozoa</taxon>
        <taxon>Platyhelminthes</taxon>
        <taxon>Trematoda</taxon>
        <taxon>Digenea</taxon>
        <taxon>Opisthorchiida</taxon>
        <taxon>Opisthorchiata</taxon>
        <taxon>Opisthorchiidae</taxon>
        <taxon>Clonorchis</taxon>
    </lineage>
</organism>
<evidence type="ECO:0000256" key="4">
    <source>
        <dbReference type="ARBA" id="ARBA00022989"/>
    </source>
</evidence>
<keyword evidence="3" id="KW-0735">Signal-anchor</keyword>